<evidence type="ECO:0000256" key="6">
    <source>
        <dbReference type="ARBA" id="ARBA00023136"/>
    </source>
</evidence>
<evidence type="ECO:0000256" key="9">
    <source>
        <dbReference type="ARBA" id="ARBA00023303"/>
    </source>
</evidence>
<evidence type="ECO:0000313" key="11">
    <source>
        <dbReference type="EMBL" id="MDP8086255.1"/>
    </source>
</evidence>
<feature type="transmembrane region" description="Helical" evidence="10">
    <location>
        <begin position="209"/>
        <end position="230"/>
    </location>
</feature>
<dbReference type="Pfam" id="PF00654">
    <property type="entry name" value="Voltage_CLC"/>
    <property type="match status" value="1"/>
</dbReference>
<name>A0A1H7UBU8_9PAST</name>
<dbReference type="PRINTS" id="PR00762">
    <property type="entry name" value="CLCHANNEL"/>
</dbReference>
<feature type="transmembrane region" description="Helical" evidence="10">
    <location>
        <begin position="332"/>
        <end position="356"/>
    </location>
</feature>
<dbReference type="PANTHER" id="PTHR43427">
    <property type="entry name" value="CHLORIDE CHANNEL PROTEIN CLC-E"/>
    <property type="match status" value="1"/>
</dbReference>
<dbReference type="STRING" id="97481.SAMN05444853_1028"/>
<dbReference type="PANTHER" id="PTHR43427:SF6">
    <property type="entry name" value="CHLORIDE CHANNEL PROTEIN CLC-E"/>
    <property type="match status" value="1"/>
</dbReference>
<keyword evidence="7" id="KW-0869">Chloride channel</keyword>
<keyword evidence="2" id="KW-0813">Transport</keyword>
<dbReference type="InterPro" id="IPR001807">
    <property type="entry name" value="ClC"/>
</dbReference>
<organism evidence="12 13">
    <name type="scientific">Phocoenobacter skyensis</name>
    <dbReference type="NCBI Taxonomy" id="97481"/>
    <lineage>
        <taxon>Bacteria</taxon>
        <taxon>Pseudomonadati</taxon>
        <taxon>Pseudomonadota</taxon>
        <taxon>Gammaproteobacteria</taxon>
        <taxon>Pasteurellales</taxon>
        <taxon>Pasteurellaceae</taxon>
        <taxon>Phocoenobacter</taxon>
    </lineage>
</organism>
<evidence type="ECO:0000256" key="7">
    <source>
        <dbReference type="ARBA" id="ARBA00023173"/>
    </source>
</evidence>
<dbReference type="GO" id="GO:0005254">
    <property type="term" value="F:chloride channel activity"/>
    <property type="evidence" value="ECO:0007669"/>
    <property type="project" value="UniProtKB-KW"/>
</dbReference>
<protein>
    <submittedName>
        <fullName evidence="11">Chloride channel protein</fullName>
    </submittedName>
    <submittedName>
        <fullName evidence="12">H+/Cl-antiporter ClcA</fullName>
    </submittedName>
</protein>
<evidence type="ECO:0000256" key="4">
    <source>
        <dbReference type="ARBA" id="ARBA00022989"/>
    </source>
</evidence>
<dbReference type="AlphaFoldDB" id="A0A1H7UBU8"/>
<keyword evidence="6 10" id="KW-0472">Membrane</keyword>
<accession>A0A1H7UBU8</accession>
<evidence type="ECO:0000256" key="10">
    <source>
        <dbReference type="SAM" id="Phobius"/>
    </source>
</evidence>
<dbReference type="Proteomes" id="UP001224812">
    <property type="component" value="Unassembled WGS sequence"/>
</dbReference>
<evidence type="ECO:0000313" key="12">
    <source>
        <dbReference type="EMBL" id="SEL94530.1"/>
    </source>
</evidence>
<feature type="transmembrane region" description="Helical" evidence="10">
    <location>
        <begin position="377"/>
        <end position="399"/>
    </location>
</feature>
<evidence type="ECO:0000256" key="1">
    <source>
        <dbReference type="ARBA" id="ARBA00004141"/>
    </source>
</evidence>
<feature type="transmembrane region" description="Helical" evidence="10">
    <location>
        <begin position="285"/>
        <end position="302"/>
    </location>
</feature>
<keyword evidence="9" id="KW-0407">Ion channel</keyword>
<evidence type="ECO:0000256" key="5">
    <source>
        <dbReference type="ARBA" id="ARBA00023065"/>
    </source>
</evidence>
<reference evidence="13" key="2">
    <citation type="submission" date="2016-10" db="EMBL/GenBank/DDBJ databases">
        <authorList>
            <person name="Varghese N."/>
            <person name="Submissions S."/>
        </authorList>
    </citation>
    <scope>NUCLEOTIDE SEQUENCE [LARGE SCALE GENOMIC DNA]</scope>
    <source>
        <strain evidence="13">DSM 24204</strain>
    </source>
</reference>
<keyword evidence="8" id="KW-0868">Chloride</keyword>
<keyword evidence="3 10" id="KW-0812">Transmembrane</keyword>
<evidence type="ECO:0000256" key="2">
    <source>
        <dbReference type="ARBA" id="ARBA00022448"/>
    </source>
</evidence>
<gene>
    <name evidence="11" type="ORF">QJT92_10025</name>
    <name evidence="12" type="ORF">SAMN05444853_1028</name>
</gene>
<feature type="transmembrane region" description="Helical" evidence="10">
    <location>
        <begin position="25"/>
        <end position="44"/>
    </location>
</feature>
<evidence type="ECO:0000256" key="8">
    <source>
        <dbReference type="ARBA" id="ARBA00023214"/>
    </source>
</evidence>
<dbReference type="SUPFAM" id="SSF81340">
    <property type="entry name" value="Clc chloride channel"/>
    <property type="match status" value="1"/>
</dbReference>
<dbReference type="Gene3D" id="1.10.3080.10">
    <property type="entry name" value="Clc chloride channel"/>
    <property type="match status" value="1"/>
</dbReference>
<dbReference type="GeneID" id="83545574"/>
<feature type="transmembrane region" description="Helical" evidence="10">
    <location>
        <begin position="242"/>
        <end position="264"/>
    </location>
</feature>
<proteinExistence type="predicted"/>
<dbReference type="CDD" id="cd01034">
    <property type="entry name" value="EriC_like"/>
    <property type="match status" value="1"/>
</dbReference>
<sequence length="451" mass="48591">MFIAKNLHFLRHKLIQTTRLSRKSLDFLCLLIGSVIVSLTSLGFAKLADLGLELNIWWVKRYPYLAWIILPLGLAFLTWATKRFAPNVAGSGIPQVIASIKLPYTPFKTHLIKLETSLLKIPLTFLAMLIGASVGREGPSVQVGAAVMLAWGNFCRKHNLAFKGMCFNQLIATGAAGGLAAAFNAPLAGVIFAIEELGRGVILRWERRVLFGVLASGFIFVAIMGNNPYFSNYRGINSAPNMLMWVLLCAVINGILGGITARMIAKGPAGYVPPFLRGWVRRNPVVLAVLLGIILAALGVYSDGTTYGTGYSVVMSMLNDSPTDITADGIGILKILATIFTYWTGIAGGIFSPALTMGAGIGSDIWALTGGIVDERLLVLLSMSAFLAALTQSPLTAAVVVMEMTGSQSTMIWGIMGSLIASVVSRHFCPKPFYHLAAGRYRQQMQELNNS</sequence>
<evidence type="ECO:0000313" key="13">
    <source>
        <dbReference type="Proteomes" id="UP000198883"/>
    </source>
</evidence>
<feature type="transmembrane region" description="Helical" evidence="10">
    <location>
        <begin position="64"/>
        <end position="81"/>
    </location>
</feature>
<dbReference type="RefSeq" id="WP_090919702.1">
    <property type="nucleotide sequence ID" value="NZ_CP016180.1"/>
</dbReference>
<dbReference type="Proteomes" id="UP000198883">
    <property type="component" value="Unassembled WGS sequence"/>
</dbReference>
<dbReference type="InterPro" id="IPR050368">
    <property type="entry name" value="ClC-type_chloride_channel"/>
</dbReference>
<keyword evidence="5" id="KW-0406">Ion transport</keyword>
<dbReference type="OrthoDB" id="9767361at2"/>
<comment type="subcellular location">
    <subcellularLocation>
        <location evidence="1">Membrane</location>
        <topology evidence="1">Multi-pass membrane protein</topology>
    </subcellularLocation>
</comment>
<dbReference type="GO" id="GO:0034707">
    <property type="term" value="C:chloride channel complex"/>
    <property type="evidence" value="ECO:0007669"/>
    <property type="project" value="UniProtKB-KW"/>
</dbReference>
<dbReference type="EMBL" id="FOBN01000002">
    <property type="protein sequence ID" value="SEL94530.1"/>
    <property type="molecule type" value="Genomic_DNA"/>
</dbReference>
<reference evidence="11 14" key="3">
    <citation type="journal article" date="2023" name="Front. Microbiol.">
        <title>Phylogeography and host specificity of Pasteurellaceae pathogenic to sea-farmed fish in the north-east Atlantic.</title>
        <authorList>
            <person name="Gulla S."/>
            <person name="Colquhoun D.J."/>
            <person name="Olsen A.B."/>
            <person name="Spilsberg B."/>
            <person name="Lagesen K."/>
            <person name="Aakesson C.P."/>
            <person name="Strom S."/>
            <person name="Manji F."/>
            <person name="Birkbeck T.H."/>
            <person name="Nilsen H.K."/>
        </authorList>
    </citation>
    <scope>NUCLEOTIDE SEQUENCE [LARGE SCALE GENOMIC DNA]</scope>
    <source>
        <strain evidence="11 14">VIO11850</strain>
    </source>
</reference>
<dbReference type="EMBL" id="JASAVS010000027">
    <property type="protein sequence ID" value="MDP8086255.1"/>
    <property type="molecule type" value="Genomic_DNA"/>
</dbReference>
<reference evidence="12" key="1">
    <citation type="submission" date="2016-10" db="EMBL/GenBank/DDBJ databases">
        <authorList>
            <person name="de Groot N.N."/>
        </authorList>
    </citation>
    <scope>NUCLEOTIDE SEQUENCE [LARGE SCALE GENOMIC DNA]</scope>
    <source>
        <strain evidence="12">DSM 24204</strain>
    </source>
</reference>
<evidence type="ECO:0000256" key="3">
    <source>
        <dbReference type="ARBA" id="ARBA00022692"/>
    </source>
</evidence>
<keyword evidence="14" id="KW-1185">Reference proteome</keyword>
<keyword evidence="4 10" id="KW-1133">Transmembrane helix</keyword>
<evidence type="ECO:0000313" key="14">
    <source>
        <dbReference type="Proteomes" id="UP001224812"/>
    </source>
</evidence>
<dbReference type="InterPro" id="IPR014743">
    <property type="entry name" value="Cl-channel_core"/>
</dbReference>